<proteinExistence type="predicted"/>
<organism evidence="1 2">
    <name type="scientific">Romanomermis culicivorax</name>
    <name type="common">Nematode worm</name>
    <dbReference type="NCBI Taxonomy" id="13658"/>
    <lineage>
        <taxon>Eukaryota</taxon>
        <taxon>Metazoa</taxon>
        <taxon>Ecdysozoa</taxon>
        <taxon>Nematoda</taxon>
        <taxon>Enoplea</taxon>
        <taxon>Dorylaimia</taxon>
        <taxon>Mermithida</taxon>
        <taxon>Mermithoidea</taxon>
        <taxon>Mermithidae</taxon>
        <taxon>Romanomermis</taxon>
    </lineage>
</organism>
<sequence>MAGVYPRLPGCGSWEIQYGTAADANPARLLREPSCLQYLAKELSDWHASPIENGFIAQNLVETNIASSILTAKVHRTLFDGKAQLKIMCWIVCSLCSFVLNMLQQMSIIINKLLCHRNWP</sequence>
<protein>
    <submittedName>
        <fullName evidence="2">Uncharacterized protein</fullName>
    </submittedName>
</protein>
<dbReference type="WBParaSite" id="nRc.2.0.1.t08139-RA">
    <property type="protein sequence ID" value="nRc.2.0.1.t08139-RA"/>
    <property type="gene ID" value="nRc.2.0.1.g08139"/>
</dbReference>
<dbReference type="Proteomes" id="UP000887565">
    <property type="component" value="Unplaced"/>
</dbReference>
<name>A0A915I3Y9_ROMCU</name>
<reference evidence="2" key="1">
    <citation type="submission" date="2022-11" db="UniProtKB">
        <authorList>
            <consortium name="WormBaseParasite"/>
        </authorList>
    </citation>
    <scope>IDENTIFICATION</scope>
</reference>
<accession>A0A915I3Y9</accession>
<dbReference type="AlphaFoldDB" id="A0A915I3Y9"/>
<evidence type="ECO:0000313" key="2">
    <source>
        <dbReference type="WBParaSite" id="nRc.2.0.1.t08139-RA"/>
    </source>
</evidence>
<evidence type="ECO:0000313" key="1">
    <source>
        <dbReference type="Proteomes" id="UP000887565"/>
    </source>
</evidence>
<keyword evidence="1" id="KW-1185">Reference proteome</keyword>